<feature type="region of interest" description="Disordered" evidence="2">
    <location>
        <begin position="102"/>
        <end position="124"/>
    </location>
</feature>
<dbReference type="EMBL" id="NMUH01002438">
    <property type="protein sequence ID" value="MQL99988.1"/>
    <property type="molecule type" value="Genomic_DNA"/>
</dbReference>
<feature type="region of interest" description="Disordered" evidence="2">
    <location>
        <begin position="1"/>
        <end position="45"/>
    </location>
</feature>
<evidence type="ECO:0000313" key="4">
    <source>
        <dbReference type="EMBL" id="MQL99988.1"/>
    </source>
</evidence>
<feature type="region of interest" description="Disordered" evidence="2">
    <location>
        <begin position="71"/>
        <end position="90"/>
    </location>
</feature>
<reference evidence="4" key="1">
    <citation type="submission" date="2017-07" db="EMBL/GenBank/DDBJ databases">
        <title>Taro Niue Genome Assembly and Annotation.</title>
        <authorList>
            <person name="Atibalentja N."/>
            <person name="Keating K."/>
            <person name="Fields C.J."/>
        </authorList>
    </citation>
    <scope>NUCLEOTIDE SEQUENCE</scope>
    <source>
        <strain evidence="4">Niue_2</strain>
        <tissue evidence="4">Leaf</tissue>
    </source>
</reference>
<name>A0A843VTD9_COLES</name>
<gene>
    <name evidence="4" type="ORF">Taro_032712</name>
</gene>
<proteinExistence type="predicted"/>
<comment type="caution">
    <text evidence="4">The sequence shown here is derived from an EMBL/GenBank/DDBJ whole genome shotgun (WGS) entry which is preliminary data.</text>
</comment>
<feature type="coiled-coil region" evidence="1">
    <location>
        <begin position="437"/>
        <end position="464"/>
    </location>
</feature>
<evidence type="ECO:0000256" key="2">
    <source>
        <dbReference type="SAM" id="MobiDB-lite"/>
    </source>
</evidence>
<sequence length="482" mass="50980">MERKGKRKGDQSWGSVVAVAEPRQDVQKSWQRGGRSHRASEGSCTASKYSWTPLMAYSDADICLSTFIRSNSDRPSPPSSNTPCLGSSSGPSCVNCCSRSIPAESNSHEKSEDEPPRWSSELPLPKQGLYTSGAAISAGWFSPWEMATWAAPAGLEPLVLLLLTLLQMVTVLAVVAVVVVVVLEEEEREEEGLEAAMVTLEAAGTNEAADPGGEGGVGGGGAGDEVGSGVGAAEEACGLVVGPRCLLGRLEGAQPHAYLLGGVLDLRHPPPGGPLPHAHELAATGGPLVVAPSPGLHLSGFGGRRQLRLLEVDLHGWRRTTSVEPGRVCSLCPGDLPSEREEGRGRGVQGYGLIWLPVRRPVACPVCHGGGGTLGNSDGGTTACHMAARGRGARARGPSDKKERVKRKGSCKFFMWCDEFLALGQSSSAKCECDEVMQKLVEENEILRKRVQELQLQLEKKTRIAASLGQVISTLTIEEADN</sequence>
<organism evidence="4 5">
    <name type="scientific">Colocasia esculenta</name>
    <name type="common">Wild taro</name>
    <name type="synonym">Arum esculentum</name>
    <dbReference type="NCBI Taxonomy" id="4460"/>
    <lineage>
        <taxon>Eukaryota</taxon>
        <taxon>Viridiplantae</taxon>
        <taxon>Streptophyta</taxon>
        <taxon>Embryophyta</taxon>
        <taxon>Tracheophyta</taxon>
        <taxon>Spermatophyta</taxon>
        <taxon>Magnoliopsida</taxon>
        <taxon>Liliopsida</taxon>
        <taxon>Araceae</taxon>
        <taxon>Aroideae</taxon>
        <taxon>Colocasieae</taxon>
        <taxon>Colocasia</taxon>
    </lineage>
</organism>
<keyword evidence="5" id="KW-1185">Reference proteome</keyword>
<evidence type="ECO:0000256" key="1">
    <source>
        <dbReference type="SAM" id="Coils"/>
    </source>
</evidence>
<dbReference type="AlphaFoldDB" id="A0A843VTD9"/>
<keyword evidence="3" id="KW-0812">Transmembrane</keyword>
<feature type="transmembrane region" description="Helical" evidence="3">
    <location>
        <begin position="158"/>
        <end position="183"/>
    </location>
</feature>
<keyword evidence="1" id="KW-0175">Coiled coil</keyword>
<feature type="compositionally biased region" description="Basic and acidic residues" evidence="2">
    <location>
        <begin position="106"/>
        <end position="116"/>
    </location>
</feature>
<accession>A0A843VTD9</accession>
<evidence type="ECO:0000313" key="5">
    <source>
        <dbReference type="Proteomes" id="UP000652761"/>
    </source>
</evidence>
<keyword evidence="3" id="KW-0472">Membrane</keyword>
<dbReference type="Proteomes" id="UP000652761">
    <property type="component" value="Unassembled WGS sequence"/>
</dbReference>
<evidence type="ECO:0000256" key="3">
    <source>
        <dbReference type="SAM" id="Phobius"/>
    </source>
</evidence>
<keyword evidence="3" id="KW-1133">Transmembrane helix</keyword>
<protein>
    <submittedName>
        <fullName evidence="4">Uncharacterized protein</fullName>
    </submittedName>
</protein>